<dbReference type="EMBL" id="AZGY01000014">
    <property type="protein sequence ID" value="KZZ92801.1"/>
    <property type="molecule type" value="Genomic_DNA"/>
</dbReference>
<proteinExistence type="predicted"/>
<sequence>MVRIAQIAVLAFASFSLAAPAEDPSTAVEATVEDVGGSFASLDALAELGLSGGDDGDANIADVGGSSTKKGLRLITTKKGSRKNQTLTTVGRELGKEKELKLLKEFLKNLEKNLEKGVIGGGPVPSPSTPPKSSTSSASKPPTATATTSKPAATTSGAATSKPAASSTTGAPKASSSTPPSASSGAPKATSSSTTGTAKVITTSIIPTPSPKPASELDAAIEGKEPEAPKETEGEAAIKETEGKEGEHESA</sequence>
<comment type="caution">
    <text evidence="3">The sequence shown here is derived from an EMBL/GenBank/DDBJ whole genome shotgun (WGS) entry which is preliminary data.</text>
</comment>
<organism evidence="3 4">
    <name type="scientific">Moelleriella libera RCEF 2490</name>
    <dbReference type="NCBI Taxonomy" id="1081109"/>
    <lineage>
        <taxon>Eukaryota</taxon>
        <taxon>Fungi</taxon>
        <taxon>Dikarya</taxon>
        <taxon>Ascomycota</taxon>
        <taxon>Pezizomycotina</taxon>
        <taxon>Sordariomycetes</taxon>
        <taxon>Hypocreomycetidae</taxon>
        <taxon>Hypocreales</taxon>
        <taxon>Clavicipitaceae</taxon>
        <taxon>Moelleriella</taxon>
    </lineage>
</organism>
<feature type="region of interest" description="Disordered" evidence="1">
    <location>
        <begin position="116"/>
        <end position="251"/>
    </location>
</feature>
<evidence type="ECO:0000256" key="2">
    <source>
        <dbReference type="SAM" id="SignalP"/>
    </source>
</evidence>
<dbReference type="AlphaFoldDB" id="A0A167ZL25"/>
<reference evidence="3 4" key="1">
    <citation type="journal article" date="2016" name="Genome Biol. Evol.">
        <title>Divergent and convergent evolution of fungal pathogenicity.</title>
        <authorList>
            <person name="Shang Y."/>
            <person name="Xiao G."/>
            <person name="Zheng P."/>
            <person name="Cen K."/>
            <person name="Zhan S."/>
            <person name="Wang C."/>
        </authorList>
    </citation>
    <scope>NUCLEOTIDE SEQUENCE [LARGE SCALE GENOMIC DNA]</scope>
    <source>
        <strain evidence="3 4">RCEF 2490</strain>
    </source>
</reference>
<feature type="compositionally biased region" description="Basic and acidic residues" evidence="1">
    <location>
        <begin position="221"/>
        <end position="251"/>
    </location>
</feature>
<dbReference type="Proteomes" id="UP000078544">
    <property type="component" value="Unassembled WGS sequence"/>
</dbReference>
<name>A0A167ZL25_9HYPO</name>
<gene>
    <name evidence="3" type="ORF">AAL_05833</name>
</gene>
<feature type="compositionally biased region" description="Low complexity" evidence="1">
    <location>
        <begin position="131"/>
        <end position="207"/>
    </location>
</feature>
<keyword evidence="2" id="KW-0732">Signal</keyword>
<evidence type="ECO:0000256" key="1">
    <source>
        <dbReference type="SAM" id="MobiDB-lite"/>
    </source>
</evidence>
<evidence type="ECO:0000313" key="3">
    <source>
        <dbReference type="EMBL" id="KZZ92801.1"/>
    </source>
</evidence>
<feature type="chain" id="PRO_5007895109" evidence="2">
    <location>
        <begin position="19"/>
        <end position="251"/>
    </location>
</feature>
<keyword evidence="4" id="KW-1185">Reference proteome</keyword>
<feature type="signal peptide" evidence="2">
    <location>
        <begin position="1"/>
        <end position="18"/>
    </location>
</feature>
<evidence type="ECO:0000313" key="4">
    <source>
        <dbReference type="Proteomes" id="UP000078544"/>
    </source>
</evidence>
<protein>
    <submittedName>
        <fullName evidence="3">Uncharacterized protein</fullName>
    </submittedName>
</protein>
<accession>A0A167ZL25</accession>